<sequence>MPGVLLNATNITDVVLLEEGPVEDSVVMNLVEGGLILVQGNPNLFQVCVAGMLCNFLSFLVMIRHKTFRNSFGYLTAYHAFSNAAILLIFTVWAVPWTILPIPDKLHWANLRVGQLSLFFVETAFHCCLCVSINRFVTITFPMKYRRIFTNNTTTGLVVFISVLSALYWSVYFKSGCDFFFDHSYHVWTFGSDPCSVWLSFHIDMGYNVCLFLVVVLIDIVTLLQLRSMTKSILARKTVIDAHQSSDISRRQRKELLFFLQAFTNSLVYVFMLICFHLISRLVVTDFQLFLCTSFIWGLSHAGGGLILMAFNPEIRRHVTRLRDFTKSLHDPATITNVRHAPGTASARI</sequence>
<proteinExistence type="predicted"/>
<evidence type="ECO:0000313" key="4">
    <source>
        <dbReference type="Proteomes" id="UP000252519"/>
    </source>
</evidence>
<accession>A0A368GHM6</accession>
<name>A0A368GHM6_ANCCA</name>
<evidence type="ECO:0000259" key="2">
    <source>
        <dbReference type="Pfam" id="PF10328"/>
    </source>
</evidence>
<keyword evidence="1" id="KW-1133">Transmembrane helix</keyword>
<dbReference type="PANTHER" id="PTHR23017">
    <property type="entry name" value="SERPENTINE RECEPTOR, CLASS X"/>
    <property type="match status" value="1"/>
</dbReference>
<dbReference type="Gene3D" id="1.20.1070.10">
    <property type="entry name" value="Rhodopsin 7-helix transmembrane proteins"/>
    <property type="match status" value="1"/>
</dbReference>
<protein>
    <recommendedName>
        <fullName evidence="2">7TM GPCR serpentine receptor class x (Srx) domain-containing protein</fullName>
    </recommendedName>
</protein>
<dbReference type="SUPFAM" id="SSF81321">
    <property type="entry name" value="Family A G protein-coupled receptor-like"/>
    <property type="match status" value="1"/>
</dbReference>
<organism evidence="3 4">
    <name type="scientific">Ancylostoma caninum</name>
    <name type="common">Dog hookworm</name>
    <dbReference type="NCBI Taxonomy" id="29170"/>
    <lineage>
        <taxon>Eukaryota</taxon>
        <taxon>Metazoa</taxon>
        <taxon>Ecdysozoa</taxon>
        <taxon>Nematoda</taxon>
        <taxon>Chromadorea</taxon>
        <taxon>Rhabditida</taxon>
        <taxon>Rhabditina</taxon>
        <taxon>Rhabditomorpha</taxon>
        <taxon>Strongyloidea</taxon>
        <taxon>Ancylostomatidae</taxon>
        <taxon>Ancylostomatinae</taxon>
        <taxon>Ancylostoma</taxon>
    </lineage>
</organism>
<dbReference type="EMBL" id="JOJR01000166">
    <property type="protein sequence ID" value="RCN43188.1"/>
    <property type="molecule type" value="Genomic_DNA"/>
</dbReference>
<dbReference type="OrthoDB" id="5817761at2759"/>
<feature type="domain" description="7TM GPCR serpentine receptor class x (Srx)" evidence="2">
    <location>
        <begin position="45"/>
        <end position="312"/>
    </location>
</feature>
<comment type="caution">
    <text evidence="3">The sequence shown here is derived from an EMBL/GenBank/DDBJ whole genome shotgun (WGS) entry which is preliminary data.</text>
</comment>
<dbReference type="PANTHER" id="PTHR23017:SF3">
    <property type="entry name" value="G-PROTEIN COUPLED RECEPTORS FAMILY 1 PROFILE DOMAIN-CONTAINING PROTEIN"/>
    <property type="match status" value="1"/>
</dbReference>
<feature type="transmembrane region" description="Helical" evidence="1">
    <location>
        <begin position="206"/>
        <end position="226"/>
    </location>
</feature>
<evidence type="ECO:0000313" key="3">
    <source>
        <dbReference type="EMBL" id="RCN43188.1"/>
    </source>
</evidence>
<evidence type="ECO:0000256" key="1">
    <source>
        <dbReference type="SAM" id="Phobius"/>
    </source>
</evidence>
<keyword evidence="1" id="KW-0472">Membrane</keyword>
<keyword evidence="4" id="KW-1185">Reference proteome</keyword>
<feature type="transmembrane region" description="Helical" evidence="1">
    <location>
        <begin position="287"/>
        <end position="311"/>
    </location>
</feature>
<dbReference type="CDD" id="cd00637">
    <property type="entry name" value="7tm_classA_rhodopsin-like"/>
    <property type="match status" value="1"/>
</dbReference>
<dbReference type="AlphaFoldDB" id="A0A368GHM6"/>
<feature type="transmembrane region" description="Helical" evidence="1">
    <location>
        <begin position="116"/>
        <end position="137"/>
    </location>
</feature>
<gene>
    <name evidence="3" type="ORF">ANCCAN_10833</name>
</gene>
<reference evidence="3 4" key="1">
    <citation type="submission" date="2014-10" db="EMBL/GenBank/DDBJ databases">
        <title>Draft genome of the hookworm Ancylostoma caninum.</title>
        <authorList>
            <person name="Mitreva M."/>
        </authorList>
    </citation>
    <scope>NUCLEOTIDE SEQUENCE [LARGE SCALE GENOMIC DNA]</scope>
    <source>
        <strain evidence="3 4">Baltimore</strain>
    </source>
</reference>
<feature type="transmembrane region" description="Helical" evidence="1">
    <location>
        <begin position="256"/>
        <end position="281"/>
    </location>
</feature>
<dbReference type="InterPro" id="IPR019430">
    <property type="entry name" value="7TM_GPCR_serpentine_rcpt_Srx"/>
</dbReference>
<dbReference type="Pfam" id="PF10328">
    <property type="entry name" value="7TM_GPCR_Srx"/>
    <property type="match status" value="1"/>
</dbReference>
<feature type="transmembrane region" description="Helical" evidence="1">
    <location>
        <begin position="75"/>
        <end position="96"/>
    </location>
</feature>
<feature type="transmembrane region" description="Helical" evidence="1">
    <location>
        <begin position="149"/>
        <end position="171"/>
    </location>
</feature>
<feature type="transmembrane region" description="Helical" evidence="1">
    <location>
        <begin position="44"/>
        <end position="63"/>
    </location>
</feature>
<dbReference type="Proteomes" id="UP000252519">
    <property type="component" value="Unassembled WGS sequence"/>
</dbReference>
<keyword evidence="1" id="KW-0812">Transmembrane</keyword>